<gene>
    <name evidence="2" type="ORF">DEVEQU_03624</name>
</gene>
<keyword evidence="3" id="KW-1185">Reference proteome</keyword>
<evidence type="ECO:0000313" key="3">
    <source>
        <dbReference type="Proteomes" id="UP000268844"/>
    </source>
</evidence>
<dbReference type="AlphaFoldDB" id="A0A447IG56"/>
<protein>
    <recommendedName>
        <fullName evidence="4">Transferrin-binding protein B C-lobe/N-lobe beta barrel domain-containing protein</fullName>
    </recommendedName>
</protein>
<evidence type="ECO:0000256" key="1">
    <source>
        <dbReference type="SAM" id="SignalP"/>
    </source>
</evidence>
<reference evidence="2 3" key="1">
    <citation type="submission" date="2018-12" db="EMBL/GenBank/DDBJ databases">
        <authorList>
            <person name="Criscuolo A."/>
        </authorList>
    </citation>
    <scope>NUCLEOTIDE SEQUENCE [LARGE SCALE GENOMIC DNA]</scope>
    <source>
        <strain evidence="2">ACIP1116281</strain>
    </source>
</reference>
<sequence length="236" mass="24810">MKHLLVATVLSAVFIGGGATPSYAQYAPDGIYLMTRMWISSFEMDVYYFGPGIAVNAPSYDIAAYGTSYAEEQNPGTVGDVSFTGGTMRIDWHDGDVTEADLEPSSGGCFNFDGGLFCPVEKFSSSTLSGVFHGGAAVGGGTSAFASSGQTLLFQEDGRYAMGSTTVVDSIAGGVDATAYSDQAEAGQYTISGNSIEFYPDGGQAWSTASFPYHDDALPGAFPNRIYFDGVMMSRQ</sequence>
<evidence type="ECO:0008006" key="4">
    <source>
        <dbReference type="Google" id="ProtNLM"/>
    </source>
</evidence>
<dbReference type="EMBL" id="UZWD01000049">
    <property type="protein sequence ID" value="VDS06460.1"/>
    <property type="molecule type" value="Genomic_DNA"/>
</dbReference>
<feature type="signal peptide" evidence="1">
    <location>
        <begin position="1"/>
        <end position="24"/>
    </location>
</feature>
<proteinExistence type="predicted"/>
<feature type="chain" id="PRO_5018971150" description="Transferrin-binding protein B C-lobe/N-lobe beta barrel domain-containing protein" evidence="1">
    <location>
        <begin position="25"/>
        <end position="236"/>
    </location>
</feature>
<evidence type="ECO:0000313" key="2">
    <source>
        <dbReference type="EMBL" id="VDS06460.1"/>
    </source>
</evidence>
<dbReference type="RefSeq" id="WP_126151974.1">
    <property type="nucleotide sequence ID" value="NZ_JBHTMH010000001.1"/>
</dbReference>
<dbReference type="Proteomes" id="UP000268844">
    <property type="component" value="Unassembled WGS sequence"/>
</dbReference>
<organism evidence="2 3">
    <name type="scientific">Devosia equisanguinis</name>
    <dbReference type="NCBI Taxonomy" id="2490941"/>
    <lineage>
        <taxon>Bacteria</taxon>
        <taxon>Pseudomonadati</taxon>
        <taxon>Pseudomonadota</taxon>
        <taxon>Alphaproteobacteria</taxon>
        <taxon>Hyphomicrobiales</taxon>
        <taxon>Devosiaceae</taxon>
        <taxon>Devosia</taxon>
    </lineage>
</organism>
<keyword evidence="1" id="KW-0732">Signal</keyword>
<accession>A0A447IG56</accession>
<name>A0A447IG56_9HYPH</name>